<dbReference type="EnsemblMetazoa" id="BGLB005224-RB">
    <property type="protein sequence ID" value="BGLB005224-PB"/>
    <property type="gene ID" value="BGLB005224"/>
</dbReference>
<dbReference type="Gene3D" id="2.60.40.10">
    <property type="entry name" value="Immunoglobulins"/>
    <property type="match status" value="1"/>
</dbReference>
<feature type="signal peptide" evidence="5">
    <location>
        <begin position="1"/>
        <end position="18"/>
    </location>
</feature>
<keyword evidence="2" id="KW-0964">Secreted</keyword>
<dbReference type="InterPro" id="IPR013783">
    <property type="entry name" value="Ig-like_fold"/>
</dbReference>
<reference evidence="7" key="1">
    <citation type="submission" date="2020-05" db="UniProtKB">
        <authorList>
            <consortium name="EnsemblMetazoa"/>
        </authorList>
    </citation>
    <scope>IDENTIFICATION</scope>
    <source>
        <strain evidence="7">BB02</strain>
    </source>
</reference>
<protein>
    <recommendedName>
        <fullName evidence="6">Fibrinogen C-terminal domain-containing protein</fullName>
    </recommendedName>
</protein>
<dbReference type="InterPro" id="IPR014716">
    <property type="entry name" value="Fibrinogen_a/b/g_C_1"/>
</dbReference>
<dbReference type="InterPro" id="IPR036056">
    <property type="entry name" value="Fibrinogen-like_C"/>
</dbReference>
<dbReference type="PROSITE" id="PS00514">
    <property type="entry name" value="FIBRINOGEN_C_1"/>
    <property type="match status" value="1"/>
</dbReference>
<dbReference type="PROSITE" id="PS51406">
    <property type="entry name" value="FIBRINOGEN_C_2"/>
    <property type="match status" value="1"/>
</dbReference>
<feature type="chain" id="PRO_5013401812" description="Fibrinogen C-terminal domain-containing protein" evidence="5">
    <location>
        <begin position="19"/>
        <end position="701"/>
    </location>
</feature>
<dbReference type="KEGG" id="bgt:106061038"/>
<keyword evidence="2" id="KW-0272">Extracellular matrix</keyword>
<dbReference type="InterPro" id="IPR002181">
    <property type="entry name" value="Fibrinogen_a/b/g_C_dom"/>
</dbReference>
<comment type="subcellular location">
    <subcellularLocation>
        <location evidence="1">Secreted</location>
        <location evidence="1">Extracellular space</location>
        <location evidence="1">Extracellular matrix</location>
    </subcellularLocation>
</comment>
<evidence type="ECO:0000256" key="3">
    <source>
        <dbReference type="ARBA" id="ARBA00023157"/>
    </source>
</evidence>
<keyword evidence="4" id="KW-0175">Coiled coil</keyword>
<accession>A0A2C9JNC6</accession>
<feature type="coiled-coil region" evidence="4">
    <location>
        <begin position="350"/>
        <end position="381"/>
    </location>
</feature>
<gene>
    <name evidence="7" type="primary">106061038</name>
</gene>
<evidence type="ECO:0000259" key="6">
    <source>
        <dbReference type="PROSITE" id="PS51406"/>
    </source>
</evidence>
<proteinExistence type="predicted"/>
<dbReference type="GO" id="GO:0005615">
    <property type="term" value="C:extracellular space"/>
    <property type="evidence" value="ECO:0007669"/>
    <property type="project" value="TreeGrafter"/>
</dbReference>
<dbReference type="VEuPathDB" id="VectorBase:BGLB005224"/>
<dbReference type="Gene3D" id="3.90.215.10">
    <property type="entry name" value="Gamma Fibrinogen, chain A, domain 1"/>
    <property type="match status" value="1"/>
</dbReference>
<name>A0A2C9JNC6_BIOGL</name>
<dbReference type="PANTHER" id="PTHR19143:SF458">
    <property type="entry name" value="FIBRINOGEN C-TERMINAL DOMAIN-CONTAINING PROTEIN-RELATED"/>
    <property type="match status" value="1"/>
</dbReference>
<evidence type="ECO:0000256" key="2">
    <source>
        <dbReference type="ARBA" id="ARBA00022530"/>
    </source>
</evidence>
<dbReference type="Pfam" id="PF00147">
    <property type="entry name" value="Fibrinogen_C"/>
    <property type="match status" value="1"/>
</dbReference>
<dbReference type="PANTHER" id="PTHR19143">
    <property type="entry name" value="FIBRINOGEN/TENASCIN/ANGIOPOEITIN"/>
    <property type="match status" value="1"/>
</dbReference>
<feature type="coiled-coil region" evidence="4">
    <location>
        <begin position="459"/>
        <end position="486"/>
    </location>
</feature>
<dbReference type="SUPFAM" id="SSF56496">
    <property type="entry name" value="Fibrinogen C-terminal domain-like"/>
    <property type="match status" value="1"/>
</dbReference>
<keyword evidence="3" id="KW-1015">Disulfide bond</keyword>
<organism evidence="7 8">
    <name type="scientific">Biomphalaria glabrata</name>
    <name type="common">Bloodfluke planorb</name>
    <name type="synonym">Freshwater snail</name>
    <dbReference type="NCBI Taxonomy" id="6526"/>
    <lineage>
        <taxon>Eukaryota</taxon>
        <taxon>Metazoa</taxon>
        <taxon>Spiralia</taxon>
        <taxon>Lophotrochozoa</taxon>
        <taxon>Mollusca</taxon>
        <taxon>Gastropoda</taxon>
        <taxon>Heterobranchia</taxon>
        <taxon>Euthyneura</taxon>
        <taxon>Panpulmonata</taxon>
        <taxon>Hygrophila</taxon>
        <taxon>Lymnaeoidea</taxon>
        <taxon>Planorbidae</taxon>
        <taxon>Biomphalaria</taxon>
    </lineage>
</organism>
<evidence type="ECO:0000256" key="1">
    <source>
        <dbReference type="ARBA" id="ARBA00004498"/>
    </source>
</evidence>
<evidence type="ECO:0000313" key="8">
    <source>
        <dbReference type="Proteomes" id="UP000076420"/>
    </source>
</evidence>
<evidence type="ECO:0000256" key="5">
    <source>
        <dbReference type="SAM" id="SignalP"/>
    </source>
</evidence>
<feature type="domain" description="Fibrinogen C-terminal" evidence="6">
    <location>
        <begin position="492"/>
        <end position="701"/>
    </location>
</feature>
<dbReference type="STRING" id="6526.A0A2C9JNC6"/>
<dbReference type="InterPro" id="IPR020837">
    <property type="entry name" value="Fibrinogen_CS"/>
</dbReference>
<evidence type="ECO:0000313" key="7">
    <source>
        <dbReference type="EnsemblMetazoa" id="BGLB005224-PB"/>
    </source>
</evidence>
<dbReference type="CDD" id="cd00087">
    <property type="entry name" value="FReD"/>
    <property type="match status" value="1"/>
</dbReference>
<dbReference type="Proteomes" id="UP000076420">
    <property type="component" value="Unassembled WGS sequence"/>
</dbReference>
<keyword evidence="5" id="KW-0732">Signal</keyword>
<dbReference type="InterPro" id="IPR050373">
    <property type="entry name" value="Fibrinogen_C-term_domain"/>
</dbReference>
<sequence length="701" mass="80775">MENLRLLFCALLFSVTSSELTIDIQPHGISLELTPKLVINCSITNKQVQHLQVIKSLTLSRYQESLKEFEILLSLEAKTRNLTQLVQLQRSQINVGDFYLALTLHNPSKFDARVYRCKAEGDTPQGTNSSSVVKTEVHYTINSTALVEEIRRLKEDENKDKCFPKKEEITGYYQRSRLHFVASSRIVTELLDPLTLKCFFQVSNLDSVHNFTVQFLYILHETKGVVATMSKNQPVLTTINENNFKNVKGELFENELNDSYIEVTWSHLKSSESGKYFCGAHVTDSKGTSERLNEMLTITVTGPTLEDLVKVLQKLLAQKDEDKKIEKENIKRIDDLETKQLNIISIKDDIDSYIQNMNKIKDELNSQKQSISSIRDDLRNNTQHMNSITDDLNVNGQNLKNIKDEININRQNISSIKADLNTNTQKIDLLTGNFNSNRLELMNIYKYLNSSQQSMTEFKLDLETQLANLSTDLIDMKRNIDKENKDEVLKRQFGFLQHTSCRDISSIQDRVIVTLVSGLQVMCDTKTDGGGWIIFQRRINGNVDFYRGWKEYRDGFGDYNIGEFYLGNENIFKLTSRRQFDLRIDLEFENAKYVAQYKDFKVLGETEKYKLQIGKYSGNASDGLNVHNNMFFSTFDRDNDVDSGRNCAERCSGAWWYKGCLQSNLNGKWGSTLYDRGLNWRDVTGWTKSVSFSEMKIRETE</sequence>
<dbReference type="AlphaFoldDB" id="A0A2C9JNC6"/>
<dbReference type="SMART" id="SM00186">
    <property type="entry name" value="FBG"/>
    <property type="match status" value="1"/>
</dbReference>
<evidence type="ECO:0000256" key="4">
    <source>
        <dbReference type="SAM" id="Coils"/>
    </source>
</evidence>
<dbReference type="VEuPathDB" id="VectorBase:BGLAX_036321"/>